<organism evidence="1 2">
    <name type="scientific">Caerostris darwini</name>
    <dbReference type="NCBI Taxonomy" id="1538125"/>
    <lineage>
        <taxon>Eukaryota</taxon>
        <taxon>Metazoa</taxon>
        <taxon>Ecdysozoa</taxon>
        <taxon>Arthropoda</taxon>
        <taxon>Chelicerata</taxon>
        <taxon>Arachnida</taxon>
        <taxon>Araneae</taxon>
        <taxon>Araneomorphae</taxon>
        <taxon>Entelegynae</taxon>
        <taxon>Araneoidea</taxon>
        <taxon>Araneidae</taxon>
        <taxon>Caerostris</taxon>
    </lineage>
</organism>
<evidence type="ECO:0000313" key="2">
    <source>
        <dbReference type="Proteomes" id="UP001054837"/>
    </source>
</evidence>
<evidence type="ECO:0000313" key="1">
    <source>
        <dbReference type="EMBL" id="GIX77095.1"/>
    </source>
</evidence>
<reference evidence="1 2" key="1">
    <citation type="submission" date="2021-06" db="EMBL/GenBank/DDBJ databases">
        <title>Caerostris darwini draft genome.</title>
        <authorList>
            <person name="Kono N."/>
            <person name="Arakawa K."/>
        </authorList>
    </citation>
    <scope>NUCLEOTIDE SEQUENCE [LARGE SCALE GENOMIC DNA]</scope>
</reference>
<gene>
    <name evidence="1" type="ORF">CDAR_6261</name>
</gene>
<protein>
    <submittedName>
        <fullName evidence="1">Uncharacterized protein</fullName>
    </submittedName>
</protein>
<comment type="caution">
    <text evidence="1">The sequence shown here is derived from an EMBL/GenBank/DDBJ whole genome shotgun (WGS) entry which is preliminary data.</text>
</comment>
<dbReference type="Proteomes" id="UP001054837">
    <property type="component" value="Unassembled WGS sequence"/>
</dbReference>
<accession>A0AAV4MX94</accession>
<proteinExistence type="predicted"/>
<name>A0AAV4MX94_9ARAC</name>
<dbReference type="EMBL" id="BPLQ01000985">
    <property type="protein sequence ID" value="GIX77095.1"/>
    <property type="molecule type" value="Genomic_DNA"/>
</dbReference>
<dbReference type="AlphaFoldDB" id="A0AAV4MX94"/>
<sequence>MYYSSKTGGSSIDDLNLNLVYCPTPTSGPGSIRVSFKGMLPNHSPNKEQNNLLLLKTSFYLSIPYKSHIFFLTGSDPNSSFFVVWFRKSLLLKLLEVKEEMACHCKLYVITETQTVLSIGYLYSRNN</sequence>
<keyword evidence="2" id="KW-1185">Reference proteome</keyword>